<dbReference type="Proteomes" id="UP001160116">
    <property type="component" value="Unassembled WGS sequence"/>
</dbReference>
<protein>
    <submittedName>
        <fullName evidence="1">MmcB family DNA repair protein</fullName>
    </submittedName>
</protein>
<name>A0AA42MA51_ACIJO</name>
<comment type="caution">
    <text evidence="1">The sequence shown here is derived from an EMBL/GenBank/DDBJ whole genome shotgun (WGS) entry which is preliminary data.</text>
</comment>
<dbReference type="Pfam" id="PF06319">
    <property type="entry name" value="MmcB-like"/>
    <property type="match status" value="1"/>
</dbReference>
<organism evidence="1 2">
    <name type="scientific">Acinetobacter johnsonii</name>
    <dbReference type="NCBI Taxonomy" id="40214"/>
    <lineage>
        <taxon>Bacteria</taxon>
        <taxon>Pseudomonadati</taxon>
        <taxon>Pseudomonadota</taxon>
        <taxon>Gammaproteobacteria</taxon>
        <taxon>Moraxellales</taxon>
        <taxon>Moraxellaceae</taxon>
        <taxon>Acinetobacter</taxon>
    </lineage>
</organism>
<dbReference type="RefSeq" id="WP_279679038.1">
    <property type="nucleotide sequence ID" value="NZ_JAOCCL010000018.1"/>
</dbReference>
<dbReference type="InterPro" id="IPR009394">
    <property type="entry name" value="MmcB-like"/>
</dbReference>
<reference evidence="1" key="1">
    <citation type="submission" date="2022-09" db="EMBL/GenBank/DDBJ databases">
        <title>Intensive care unit water sources are persistently colonized with multi-drug resistant bacteria and are the site of extensive horizontal gene transfer of antibiotic resistance genes.</title>
        <authorList>
            <person name="Diorio-Toth L."/>
        </authorList>
    </citation>
    <scope>NUCLEOTIDE SEQUENCE</scope>
    <source>
        <strain evidence="1">GD03885</strain>
    </source>
</reference>
<dbReference type="AlphaFoldDB" id="A0AA42MA51"/>
<accession>A0AA42MA51</accession>
<dbReference type="EMBL" id="JAOCCL010000018">
    <property type="protein sequence ID" value="MDH0826620.1"/>
    <property type="molecule type" value="Genomic_DNA"/>
</dbReference>
<gene>
    <name evidence="1" type="ORF">N5C97_08910</name>
</gene>
<sequence length="294" mass="33619">MKEQSKKWKHDELAEDLAKHLGNNTDRMIWTDMQLGPSGSPRPDVFTAPKSYSKFLPIAYECKVSVSDFRQDITKGKWQSYLKYASGVIFAVPKGLIDKDDVPKGCGLIVRSESCWRMVKGPTLTPIANDLPKEFWIKMLIDGVGRTVHSRRFEQALEHRARKVISAKYGEELGQALQRRDNAQSSLDYKTKELRKRLGDLNFIENVEWQRQSLESDKQAYETLHHELCDLLGISPQSHIWEVQRAFKRQKELLSKDAHVGACQSAMNGILRDLKSQVEKVEQFCTLAPSDAEV</sequence>
<evidence type="ECO:0000313" key="1">
    <source>
        <dbReference type="EMBL" id="MDH0826620.1"/>
    </source>
</evidence>
<proteinExistence type="predicted"/>
<evidence type="ECO:0000313" key="2">
    <source>
        <dbReference type="Proteomes" id="UP001160116"/>
    </source>
</evidence>